<name>A0A6V7NZC4_ANACO</name>
<organism evidence="2">
    <name type="scientific">Ananas comosus var. bracteatus</name>
    <name type="common">red pineapple</name>
    <dbReference type="NCBI Taxonomy" id="296719"/>
    <lineage>
        <taxon>Eukaryota</taxon>
        <taxon>Viridiplantae</taxon>
        <taxon>Streptophyta</taxon>
        <taxon>Embryophyta</taxon>
        <taxon>Tracheophyta</taxon>
        <taxon>Spermatophyta</taxon>
        <taxon>Magnoliopsida</taxon>
        <taxon>Liliopsida</taxon>
        <taxon>Poales</taxon>
        <taxon>Bromeliaceae</taxon>
        <taxon>Bromelioideae</taxon>
        <taxon>Ananas</taxon>
    </lineage>
</organism>
<protein>
    <submittedName>
        <fullName evidence="2">Uncharacterized protein</fullName>
    </submittedName>
</protein>
<feature type="compositionally biased region" description="Low complexity" evidence="1">
    <location>
        <begin position="18"/>
        <end position="28"/>
    </location>
</feature>
<dbReference type="AlphaFoldDB" id="A0A6V7NZC4"/>
<proteinExistence type="predicted"/>
<accession>A0A6V7NZC4</accession>
<feature type="region of interest" description="Disordered" evidence="1">
    <location>
        <begin position="1"/>
        <end position="32"/>
    </location>
</feature>
<reference evidence="2" key="1">
    <citation type="submission" date="2020-07" db="EMBL/GenBank/DDBJ databases">
        <authorList>
            <person name="Lin J."/>
        </authorList>
    </citation>
    <scope>NUCLEOTIDE SEQUENCE</scope>
</reference>
<feature type="region of interest" description="Disordered" evidence="1">
    <location>
        <begin position="67"/>
        <end position="109"/>
    </location>
</feature>
<gene>
    <name evidence="2" type="ORF">CB5_LOCUS6925</name>
</gene>
<evidence type="ECO:0000313" key="2">
    <source>
        <dbReference type="EMBL" id="CAD1823714.1"/>
    </source>
</evidence>
<evidence type="ECO:0000256" key="1">
    <source>
        <dbReference type="SAM" id="MobiDB-lite"/>
    </source>
</evidence>
<dbReference type="EMBL" id="LR862143">
    <property type="protein sequence ID" value="CAD1823714.1"/>
    <property type="molecule type" value="Genomic_DNA"/>
</dbReference>
<sequence>MAREPQHPASSDDDDDAAAASSSSAYSSCEESDLDRYCSADSVLGTASLAGSLANRSDLLDAFRDLPADDLLLPPPPPPQHPRRIGPISGGGAAAAAEEPRNWPLLAWA</sequence>